<dbReference type="AlphaFoldDB" id="A0A146LN14"/>
<sequence>ILCAQAENSISTVTVQNSLDVLYHHHHHQPPHLVFVYYYAYLGHDLGNLCLSSHCLQHHLYHYHHGLALVLVIAVTNCFVEMMCCRVWRVVVVTVALWK</sequence>
<dbReference type="EMBL" id="GDHC01010879">
    <property type="protein sequence ID" value="JAQ07750.1"/>
    <property type="molecule type" value="Transcribed_RNA"/>
</dbReference>
<protein>
    <submittedName>
        <fullName evidence="1">Uncharacterized protein</fullName>
    </submittedName>
</protein>
<accession>A0A146LN14</accession>
<evidence type="ECO:0000313" key="1">
    <source>
        <dbReference type="EMBL" id="JAQ07750.1"/>
    </source>
</evidence>
<organism evidence="1">
    <name type="scientific">Lygus hesperus</name>
    <name type="common">Western plant bug</name>
    <dbReference type="NCBI Taxonomy" id="30085"/>
    <lineage>
        <taxon>Eukaryota</taxon>
        <taxon>Metazoa</taxon>
        <taxon>Ecdysozoa</taxon>
        <taxon>Arthropoda</taxon>
        <taxon>Hexapoda</taxon>
        <taxon>Insecta</taxon>
        <taxon>Pterygota</taxon>
        <taxon>Neoptera</taxon>
        <taxon>Paraneoptera</taxon>
        <taxon>Hemiptera</taxon>
        <taxon>Heteroptera</taxon>
        <taxon>Panheteroptera</taxon>
        <taxon>Cimicomorpha</taxon>
        <taxon>Miridae</taxon>
        <taxon>Mirini</taxon>
        <taxon>Lygus</taxon>
    </lineage>
</organism>
<name>A0A146LN14_LYGHE</name>
<feature type="non-terminal residue" evidence="1">
    <location>
        <position position="1"/>
    </location>
</feature>
<reference evidence="1" key="1">
    <citation type="journal article" date="2016" name="Gigascience">
        <title>De novo construction of an expanded transcriptome assembly for the western tarnished plant bug, Lygus hesperus.</title>
        <authorList>
            <person name="Tassone E.E."/>
            <person name="Geib S.M."/>
            <person name="Hall B."/>
            <person name="Fabrick J.A."/>
            <person name="Brent C.S."/>
            <person name="Hull J.J."/>
        </authorList>
    </citation>
    <scope>NUCLEOTIDE SEQUENCE</scope>
</reference>
<proteinExistence type="predicted"/>
<gene>
    <name evidence="1" type="ORF">g.238</name>
</gene>